<dbReference type="InterPro" id="IPR029069">
    <property type="entry name" value="HotDog_dom_sf"/>
</dbReference>
<evidence type="ECO:0000256" key="1">
    <source>
        <dbReference type="ARBA" id="ARBA00022801"/>
    </source>
</evidence>
<sequence>MPDTTLCDSKLLDLIQKDAFARHLGATVEIVAPGHSRVFLTVTETMTNFHGTTHGGVIFAISDMAFAAACNSHGRVAVALNVSICYLKPSFPGDRLKAEATEVHCGHRTSLYDITVINEDTGALIARSQDQAFRKEAWIVPEK</sequence>
<protein>
    <submittedName>
        <fullName evidence="3">Phenylacetic acid degradation-like protein, thioesterase superfamily</fullName>
    </submittedName>
</protein>
<dbReference type="OrthoDB" id="32575at2"/>
<reference evidence="3 4" key="1">
    <citation type="journal article" date="2013" name="Genome Announc.">
        <title>Draft Genome Sequence of Desulfotignum phosphitoxidans DSM 13687 Strain FiPS-3.</title>
        <authorList>
            <person name="Poehlein A."/>
            <person name="Daniel R."/>
            <person name="Simeonova D.D."/>
        </authorList>
    </citation>
    <scope>NUCLEOTIDE SEQUENCE [LARGE SCALE GENOMIC DNA]</scope>
    <source>
        <strain evidence="3 4">DSM 13687</strain>
    </source>
</reference>
<dbReference type="GO" id="GO:0016289">
    <property type="term" value="F:acyl-CoA hydrolase activity"/>
    <property type="evidence" value="ECO:0007669"/>
    <property type="project" value="UniProtKB-ARBA"/>
</dbReference>
<feature type="domain" description="Thioesterase" evidence="2">
    <location>
        <begin position="50"/>
        <end position="122"/>
    </location>
</feature>
<dbReference type="SUPFAM" id="SSF54637">
    <property type="entry name" value="Thioesterase/thiol ester dehydrase-isomerase"/>
    <property type="match status" value="1"/>
</dbReference>
<dbReference type="InterPro" id="IPR052723">
    <property type="entry name" value="Acyl-CoA_thioesterase_PaaI"/>
</dbReference>
<dbReference type="RefSeq" id="WP_006963946.1">
    <property type="nucleotide sequence ID" value="NZ_APJX01000001.1"/>
</dbReference>
<dbReference type="InterPro" id="IPR006683">
    <property type="entry name" value="Thioestr_dom"/>
</dbReference>
<keyword evidence="4" id="KW-1185">Reference proteome</keyword>
<dbReference type="Pfam" id="PF03061">
    <property type="entry name" value="4HBT"/>
    <property type="match status" value="1"/>
</dbReference>
<dbReference type="EMBL" id="APJX01000001">
    <property type="protein sequence ID" value="EMS81265.1"/>
    <property type="molecule type" value="Genomic_DNA"/>
</dbReference>
<dbReference type="NCBIfam" id="TIGR00369">
    <property type="entry name" value="unchar_dom_1"/>
    <property type="match status" value="1"/>
</dbReference>
<dbReference type="PANTHER" id="PTHR42856">
    <property type="entry name" value="ACYL-COENZYME A THIOESTERASE PAAI"/>
    <property type="match status" value="1"/>
</dbReference>
<name>S0G313_9BACT</name>
<dbReference type="PANTHER" id="PTHR42856:SF1">
    <property type="entry name" value="ACYL-COENZYME A THIOESTERASE PAAI"/>
    <property type="match status" value="1"/>
</dbReference>
<dbReference type="Gene3D" id="3.10.129.10">
    <property type="entry name" value="Hotdog Thioesterase"/>
    <property type="match status" value="1"/>
</dbReference>
<evidence type="ECO:0000313" key="4">
    <source>
        <dbReference type="Proteomes" id="UP000014216"/>
    </source>
</evidence>
<comment type="caution">
    <text evidence="3">The sequence shown here is derived from an EMBL/GenBank/DDBJ whole genome shotgun (WGS) entry which is preliminary data.</text>
</comment>
<gene>
    <name evidence="3" type="ORF">Dpo_1c04060</name>
</gene>
<dbReference type="Proteomes" id="UP000014216">
    <property type="component" value="Unassembled WGS sequence"/>
</dbReference>
<accession>S0G313</accession>
<proteinExistence type="predicted"/>
<dbReference type="InterPro" id="IPR003736">
    <property type="entry name" value="PAAI_dom"/>
</dbReference>
<evidence type="ECO:0000259" key="2">
    <source>
        <dbReference type="Pfam" id="PF03061"/>
    </source>
</evidence>
<keyword evidence="1" id="KW-0378">Hydrolase</keyword>
<organism evidence="3 4">
    <name type="scientific">Desulfotignum phosphitoxidans DSM 13687</name>
    <dbReference type="NCBI Taxonomy" id="1286635"/>
    <lineage>
        <taxon>Bacteria</taxon>
        <taxon>Pseudomonadati</taxon>
        <taxon>Thermodesulfobacteriota</taxon>
        <taxon>Desulfobacteria</taxon>
        <taxon>Desulfobacterales</taxon>
        <taxon>Desulfobacteraceae</taxon>
        <taxon>Desulfotignum</taxon>
    </lineage>
</organism>
<dbReference type="AlphaFoldDB" id="S0G313"/>
<evidence type="ECO:0000313" key="3">
    <source>
        <dbReference type="EMBL" id="EMS81265.1"/>
    </source>
</evidence>
<dbReference type="CDD" id="cd03443">
    <property type="entry name" value="PaaI_thioesterase"/>
    <property type="match status" value="1"/>
</dbReference>